<reference evidence="1 2" key="1">
    <citation type="submission" date="2018-04" db="EMBL/GenBank/DDBJ databases">
        <authorList>
            <person name="Vogel A."/>
        </authorList>
    </citation>
    <scope>NUCLEOTIDE SEQUENCE [LARGE SCALE GENOMIC DNA]</scope>
</reference>
<dbReference type="EMBL" id="OOIL02005555">
    <property type="protein sequence ID" value="VFQ95135.1"/>
    <property type="molecule type" value="Genomic_DNA"/>
</dbReference>
<gene>
    <name evidence="1" type="ORF">CCAM_LOCUS36911</name>
</gene>
<name>A0A484N1G8_9ASTE</name>
<protein>
    <submittedName>
        <fullName evidence="1">Uncharacterized protein</fullName>
    </submittedName>
</protein>
<dbReference type="Proteomes" id="UP000595140">
    <property type="component" value="Unassembled WGS sequence"/>
</dbReference>
<keyword evidence="2" id="KW-1185">Reference proteome</keyword>
<organism evidence="1 2">
    <name type="scientific">Cuscuta campestris</name>
    <dbReference type="NCBI Taxonomy" id="132261"/>
    <lineage>
        <taxon>Eukaryota</taxon>
        <taxon>Viridiplantae</taxon>
        <taxon>Streptophyta</taxon>
        <taxon>Embryophyta</taxon>
        <taxon>Tracheophyta</taxon>
        <taxon>Spermatophyta</taxon>
        <taxon>Magnoliopsida</taxon>
        <taxon>eudicotyledons</taxon>
        <taxon>Gunneridae</taxon>
        <taxon>Pentapetalae</taxon>
        <taxon>asterids</taxon>
        <taxon>lamiids</taxon>
        <taxon>Solanales</taxon>
        <taxon>Convolvulaceae</taxon>
        <taxon>Cuscuteae</taxon>
        <taxon>Cuscuta</taxon>
        <taxon>Cuscuta subgen. Grammica</taxon>
        <taxon>Cuscuta sect. Cleistogrammica</taxon>
    </lineage>
</organism>
<evidence type="ECO:0000313" key="1">
    <source>
        <dbReference type="EMBL" id="VFQ95135.1"/>
    </source>
</evidence>
<dbReference type="AlphaFoldDB" id="A0A484N1G8"/>
<evidence type="ECO:0000313" key="2">
    <source>
        <dbReference type="Proteomes" id="UP000595140"/>
    </source>
</evidence>
<accession>A0A484N1G8</accession>
<sequence>MAILGDIKVVTMVGIGVDIKVVTMVGIGVATEVAVMATATASPVPVEAAAMLVAVVARIVTECANGVARTRGRPPSLKPAPTKLHN</sequence>
<proteinExistence type="predicted"/>